<feature type="region of interest" description="Disordered" evidence="1">
    <location>
        <begin position="156"/>
        <end position="182"/>
    </location>
</feature>
<feature type="chain" id="PRO_5032921879" evidence="2">
    <location>
        <begin position="22"/>
        <end position="212"/>
    </location>
</feature>
<sequence>MIGVDLLPTLACLGAAALVLGHKGLPQAARTAGFALGRATAYVRQAAQAADRLARENAEVGTLRGELQQSLEELSRIRGEVRRAGRGAAAGALFGGHDAETVKVAPSVAVSGTSSPSTAETAAKTSDAAARTQIPSASLAPLPVSASKLGVLPSHDRFAPRHVRPPSGGSAPSANPSGLGGARYGADILLEAEVEAEVAERVSTFLASQQPP</sequence>
<dbReference type="PANTHER" id="PTHR35512">
    <property type="entry name" value="OS11G0550900 PROTEIN"/>
    <property type="match status" value="1"/>
</dbReference>
<accession>A0A830HNH4</accession>
<evidence type="ECO:0000313" key="3">
    <source>
        <dbReference type="EMBL" id="GHP08478.1"/>
    </source>
</evidence>
<protein>
    <submittedName>
        <fullName evidence="3">Uncharacterized protein</fullName>
    </submittedName>
</protein>
<feature type="compositionally biased region" description="Low complexity" evidence="1">
    <location>
        <begin position="165"/>
        <end position="177"/>
    </location>
</feature>
<dbReference type="EMBL" id="BNJQ01000021">
    <property type="protein sequence ID" value="GHP08478.1"/>
    <property type="molecule type" value="Genomic_DNA"/>
</dbReference>
<reference evidence="3" key="1">
    <citation type="submission" date="2020-10" db="EMBL/GenBank/DDBJ databases">
        <title>Unveiling of a novel bifunctional photoreceptor, Dualchrome1, isolated from a cosmopolitan green alga.</title>
        <authorList>
            <person name="Suzuki S."/>
            <person name="Kawachi M."/>
        </authorList>
    </citation>
    <scope>NUCLEOTIDE SEQUENCE</scope>
    <source>
        <strain evidence="3">NIES 2893</strain>
    </source>
</reference>
<evidence type="ECO:0000256" key="1">
    <source>
        <dbReference type="SAM" id="MobiDB-lite"/>
    </source>
</evidence>
<proteinExistence type="predicted"/>
<evidence type="ECO:0000313" key="4">
    <source>
        <dbReference type="Proteomes" id="UP000660262"/>
    </source>
</evidence>
<gene>
    <name evidence="3" type="ORF">PPROV_000721600</name>
</gene>
<name>A0A830HNH4_9CHLO</name>
<evidence type="ECO:0000256" key="2">
    <source>
        <dbReference type="SAM" id="SignalP"/>
    </source>
</evidence>
<keyword evidence="4" id="KW-1185">Reference proteome</keyword>
<feature type="region of interest" description="Disordered" evidence="1">
    <location>
        <begin position="108"/>
        <end position="129"/>
    </location>
</feature>
<feature type="signal peptide" evidence="2">
    <location>
        <begin position="1"/>
        <end position="21"/>
    </location>
</feature>
<dbReference type="Proteomes" id="UP000660262">
    <property type="component" value="Unassembled WGS sequence"/>
</dbReference>
<dbReference type="PANTHER" id="PTHR35512:SF1">
    <property type="entry name" value="OS11G0550900 PROTEIN"/>
    <property type="match status" value="1"/>
</dbReference>
<comment type="caution">
    <text evidence="3">The sequence shown here is derived from an EMBL/GenBank/DDBJ whole genome shotgun (WGS) entry which is preliminary data.</text>
</comment>
<feature type="compositionally biased region" description="Low complexity" evidence="1">
    <location>
        <begin position="118"/>
        <end position="129"/>
    </location>
</feature>
<keyword evidence="2" id="KW-0732">Signal</keyword>
<dbReference type="AlphaFoldDB" id="A0A830HNH4"/>
<organism evidence="3 4">
    <name type="scientific">Pycnococcus provasolii</name>
    <dbReference type="NCBI Taxonomy" id="41880"/>
    <lineage>
        <taxon>Eukaryota</taxon>
        <taxon>Viridiplantae</taxon>
        <taxon>Chlorophyta</taxon>
        <taxon>Pseudoscourfieldiophyceae</taxon>
        <taxon>Pseudoscourfieldiales</taxon>
        <taxon>Pycnococcaceae</taxon>
        <taxon>Pycnococcus</taxon>
    </lineage>
</organism>